<evidence type="ECO:0000313" key="2">
    <source>
        <dbReference type="EMBL" id="KPV52592.1"/>
    </source>
</evidence>
<dbReference type="PANTHER" id="PTHR43792:SF1">
    <property type="entry name" value="N-ACETYLTRANSFERASE DOMAIN-CONTAINING PROTEIN"/>
    <property type="match status" value="1"/>
</dbReference>
<accession>A0A0P9DQV9</accession>
<dbReference type="InterPro" id="IPR000182">
    <property type="entry name" value="GNAT_dom"/>
</dbReference>
<dbReference type="SUPFAM" id="SSF55729">
    <property type="entry name" value="Acyl-CoA N-acyltransferases (Nat)"/>
    <property type="match status" value="1"/>
</dbReference>
<proteinExistence type="predicted"/>
<feature type="domain" description="N-acetyltransferase" evidence="1">
    <location>
        <begin position="12"/>
        <end position="200"/>
    </location>
</feature>
<dbReference type="PROSITE" id="PS51186">
    <property type="entry name" value="GNAT"/>
    <property type="match status" value="1"/>
</dbReference>
<evidence type="ECO:0000313" key="3">
    <source>
        <dbReference type="Proteomes" id="UP000050509"/>
    </source>
</evidence>
<dbReference type="Pfam" id="PF13302">
    <property type="entry name" value="Acetyltransf_3"/>
    <property type="match status" value="1"/>
</dbReference>
<dbReference type="InterPro" id="IPR051531">
    <property type="entry name" value="N-acetyltransferase"/>
</dbReference>
<protein>
    <recommendedName>
        <fullName evidence="1">N-acetyltransferase domain-containing protein</fullName>
    </recommendedName>
</protein>
<evidence type="ECO:0000259" key="1">
    <source>
        <dbReference type="PROSITE" id="PS51186"/>
    </source>
</evidence>
<name>A0A0P9DQV9_9CHLR</name>
<gene>
    <name evidence="2" type="ORF">SE17_14560</name>
</gene>
<reference evidence="2 3" key="1">
    <citation type="submission" date="2015-09" db="EMBL/GenBank/DDBJ databases">
        <title>Draft genome sequence of Kouleothrix aurantiaca JCM 19913.</title>
        <authorList>
            <person name="Hemp J."/>
        </authorList>
    </citation>
    <scope>NUCLEOTIDE SEQUENCE [LARGE SCALE GENOMIC DNA]</scope>
    <source>
        <strain evidence="2 3">COM-B</strain>
    </source>
</reference>
<sequence length="209" mass="23424">MTRMPSLETERLIIRPFALSDLDAIHRIIDLEQADAETGTAGAQTREQRRTWLEWSVLNYDQLAWMYQPPYGDRAIVLRSSGELIGACGYTPAMGPFGLLRALRGNEELASARRFTPELGLYWQVGLAHQRKGYASEAARALIDYAFTSMNLKRIIATTEHSNNASIGVMRKAGMRIETNPESEPPWFQVVGIRWNDAAQQTGAPDVVQ</sequence>
<dbReference type="Proteomes" id="UP000050509">
    <property type="component" value="Unassembled WGS sequence"/>
</dbReference>
<dbReference type="EMBL" id="LJCR01000493">
    <property type="protein sequence ID" value="KPV52592.1"/>
    <property type="molecule type" value="Genomic_DNA"/>
</dbReference>
<comment type="caution">
    <text evidence="2">The sequence shown here is derived from an EMBL/GenBank/DDBJ whole genome shotgun (WGS) entry which is preliminary data.</text>
</comment>
<dbReference type="InterPro" id="IPR016181">
    <property type="entry name" value="Acyl_CoA_acyltransferase"/>
</dbReference>
<dbReference type="AlphaFoldDB" id="A0A0P9DQV9"/>
<dbReference type="PANTHER" id="PTHR43792">
    <property type="entry name" value="GNAT FAMILY, PUTATIVE (AFU_ORTHOLOGUE AFUA_3G00765)-RELATED-RELATED"/>
    <property type="match status" value="1"/>
</dbReference>
<organism evidence="2 3">
    <name type="scientific">Kouleothrix aurantiaca</name>
    <dbReference type="NCBI Taxonomy" id="186479"/>
    <lineage>
        <taxon>Bacteria</taxon>
        <taxon>Bacillati</taxon>
        <taxon>Chloroflexota</taxon>
        <taxon>Chloroflexia</taxon>
        <taxon>Chloroflexales</taxon>
        <taxon>Roseiflexineae</taxon>
        <taxon>Roseiflexaceae</taxon>
        <taxon>Kouleothrix</taxon>
    </lineage>
</organism>
<dbReference type="Gene3D" id="3.40.630.30">
    <property type="match status" value="1"/>
</dbReference>
<keyword evidence="3" id="KW-1185">Reference proteome</keyword>
<dbReference type="GO" id="GO:0016747">
    <property type="term" value="F:acyltransferase activity, transferring groups other than amino-acyl groups"/>
    <property type="evidence" value="ECO:0007669"/>
    <property type="project" value="InterPro"/>
</dbReference>